<protein>
    <submittedName>
        <fullName evidence="3">Uncharacterized protein</fullName>
    </submittedName>
</protein>
<evidence type="ECO:0000313" key="3">
    <source>
        <dbReference type="EMBL" id="RPB09985.1"/>
    </source>
</evidence>
<evidence type="ECO:0000256" key="1">
    <source>
        <dbReference type="SAM" id="MobiDB-lite"/>
    </source>
</evidence>
<feature type="chain" id="PRO_5018124310" evidence="2">
    <location>
        <begin position="25"/>
        <end position="926"/>
    </location>
</feature>
<evidence type="ECO:0000256" key="2">
    <source>
        <dbReference type="SAM" id="SignalP"/>
    </source>
</evidence>
<keyword evidence="2" id="KW-0732">Signal</keyword>
<dbReference type="Proteomes" id="UP000277580">
    <property type="component" value="Unassembled WGS sequence"/>
</dbReference>
<dbReference type="EMBL" id="ML119146">
    <property type="protein sequence ID" value="RPB09985.1"/>
    <property type="molecule type" value="Genomic_DNA"/>
</dbReference>
<sequence length="926" mass="104994">MKFGTIPIAAPLLLFLTSKTLVEASHIIGSYPISEPAPAASTATADNIGNGGNKTDISIHFPRRLISRAYPPPLEDLLLPPISPSRTTPLSVSEASVICQNQFFGLNPENWIMSGATDFLETYTAATKGDFLRQSHGLLGSMAYRYLGEEGWSCSVENTQGCTVSCKEIVMAIEDIEEARNVYFVLSSVAHFTAVTDLIHSGLSHAQSNVGMMAPKMAFDFFWAKRHTHADDVKLMLHLVITGMGQLMELLTPFVPFVQVIENLHKQLENFDTDMARRVEMEHISWLFLRTAVMFDTIYAHEWPGSLKGVLEAQQQIGFYAHITGMRGSRENEYFGRKYNWDDTYWWLYKGKERETERQPDGSAWKGGYNNIFDRLTRCGWKRREGELCEREGGPAHPPSHNEYTWKGIYQEENDRIKAMREFKEEAGKKMWKMKNDAKRIGIKAFVGWLPTVLLEINDWLAAEDEAPRQDINLAWLSLKIQESTRQARTHLRRAHDEMMDPAECGSSGETMLSLVLSTGLYLPSNSHMLKEFTHHDIENKITKNIFHKALNSALKAQKVYITCTADLQSRKKPHHNSGDSTSSCSKDNTGPADLKSCITLTSEQSRARGLGDEPVELVCYMYKWATRGDKTRHYNERPAGSDNWEDDWGVMPKDVITSSVLSHLGQLDDSSILVSVDKRPSAETIADPSASGVFTIPVCISRHNWNNGLRDFGHFDKLSSHTSKKNLPCSCGFWGDETEQVWRSMGIWDTHRSYYRTDLCANQRKKHMRDPLEIYVNDCHLECKKGAFKPKLGKDGLCDVVLNVLDELRKRGYEEDLDPEIRDFIYCRINNDKKCKKLRLKLNEPFDTIFDQLSDKPYAKETPVPDSVVHADEAVNIADGLYGMSLKLALTAEHEDRMVKYNKGTDEKNEAVAEKTFVHGATRKI</sequence>
<name>A0A3N4KW26_9PEZI</name>
<accession>A0A3N4KW26</accession>
<organism evidence="3 4">
    <name type="scientific">Morchella conica CCBAS932</name>
    <dbReference type="NCBI Taxonomy" id="1392247"/>
    <lineage>
        <taxon>Eukaryota</taxon>
        <taxon>Fungi</taxon>
        <taxon>Dikarya</taxon>
        <taxon>Ascomycota</taxon>
        <taxon>Pezizomycotina</taxon>
        <taxon>Pezizomycetes</taxon>
        <taxon>Pezizales</taxon>
        <taxon>Morchellaceae</taxon>
        <taxon>Morchella</taxon>
    </lineage>
</organism>
<gene>
    <name evidence="3" type="ORF">P167DRAFT_607505</name>
</gene>
<dbReference type="OrthoDB" id="5290768at2759"/>
<feature type="compositionally biased region" description="Polar residues" evidence="1">
    <location>
        <begin position="579"/>
        <end position="589"/>
    </location>
</feature>
<reference evidence="3 4" key="1">
    <citation type="journal article" date="2018" name="Nat. Ecol. Evol.">
        <title>Pezizomycetes genomes reveal the molecular basis of ectomycorrhizal truffle lifestyle.</title>
        <authorList>
            <person name="Murat C."/>
            <person name="Payen T."/>
            <person name="Noel B."/>
            <person name="Kuo A."/>
            <person name="Morin E."/>
            <person name="Chen J."/>
            <person name="Kohler A."/>
            <person name="Krizsan K."/>
            <person name="Balestrini R."/>
            <person name="Da Silva C."/>
            <person name="Montanini B."/>
            <person name="Hainaut M."/>
            <person name="Levati E."/>
            <person name="Barry K.W."/>
            <person name="Belfiori B."/>
            <person name="Cichocki N."/>
            <person name="Clum A."/>
            <person name="Dockter R.B."/>
            <person name="Fauchery L."/>
            <person name="Guy J."/>
            <person name="Iotti M."/>
            <person name="Le Tacon F."/>
            <person name="Lindquist E.A."/>
            <person name="Lipzen A."/>
            <person name="Malagnac F."/>
            <person name="Mello A."/>
            <person name="Molinier V."/>
            <person name="Miyauchi S."/>
            <person name="Poulain J."/>
            <person name="Riccioni C."/>
            <person name="Rubini A."/>
            <person name="Sitrit Y."/>
            <person name="Splivallo R."/>
            <person name="Traeger S."/>
            <person name="Wang M."/>
            <person name="Zifcakova L."/>
            <person name="Wipf D."/>
            <person name="Zambonelli A."/>
            <person name="Paolocci F."/>
            <person name="Nowrousian M."/>
            <person name="Ottonello S."/>
            <person name="Baldrian P."/>
            <person name="Spatafora J.W."/>
            <person name="Henrissat B."/>
            <person name="Nagy L.G."/>
            <person name="Aury J.M."/>
            <person name="Wincker P."/>
            <person name="Grigoriev I.V."/>
            <person name="Bonfante P."/>
            <person name="Martin F.M."/>
        </authorList>
    </citation>
    <scope>NUCLEOTIDE SEQUENCE [LARGE SCALE GENOMIC DNA]</scope>
    <source>
        <strain evidence="3 4">CCBAS932</strain>
    </source>
</reference>
<dbReference type="InParanoid" id="A0A3N4KW26"/>
<dbReference type="AlphaFoldDB" id="A0A3N4KW26"/>
<evidence type="ECO:0000313" key="4">
    <source>
        <dbReference type="Proteomes" id="UP000277580"/>
    </source>
</evidence>
<feature type="signal peptide" evidence="2">
    <location>
        <begin position="1"/>
        <end position="24"/>
    </location>
</feature>
<keyword evidence="4" id="KW-1185">Reference proteome</keyword>
<feature type="region of interest" description="Disordered" evidence="1">
    <location>
        <begin position="571"/>
        <end position="590"/>
    </location>
</feature>
<proteinExistence type="predicted"/>